<dbReference type="EMBL" id="UYSU01032461">
    <property type="protein sequence ID" value="VDL89589.1"/>
    <property type="molecule type" value="Genomic_DNA"/>
</dbReference>
<feature type="region of interest" description="Disordered" evidence="1">
    <location>
        <begin position="1"/>
        <end position="37"/>
    </location>
</feature>
<evidence type="ECO:0000313" key="4">
    <source>
        <dbReference type="WBParaSite" id="SSLN_0000330401-mRNA-1"/>
    </source>
</evidence>
<sequence length="89" mass="9894">MMPTGSPPPRPKERYESHQRLGPTPSMPRPFQHAHAVNASSARESAWLDIFGRNAATIRQFQLLRHTLPTLLPTPPHSLLTSIPSLPPT</sequence>
<dbReference type="AlphaFoldDB" id="A0A183SG56"/>
<name>A0A183SG56_SCHSO</name>
<dbReference type="WBParaSite" id="SSLN_0000330401-mRNA-1">
    <property type="protein sequence ID" value="SSLN_0000330401-mRNA-1"/>
    <property type="gene ID" value="SSLN_0000330401"/>
</dbReference>
<evidence type="ECO:0000313" key="3">
    <source>
        <dbReference type="Proteomes" id="UP000275846"/>
    </source>
</evidence>
<gene>
    <name evidence="2" type="ORF">SSLN_LOCUS3204</name>
</gene>
<reference evidence="4" key="1">
    <citation type="submission" date="2016-06" db="UniProtKB">
        <authorList>
            <consortium name="WormBaseParasite"/>
        </authorList>
    </citation>
    <scope>IDENTIFICATION</scope>
</reference>
<protein>
    <submittedName>
        <fullName evidence="2 4">Uncharacterized protein</fullName>
    </submittedName>
</protein>
<reference evidence="2 3" key="2">
    <citation type="submission" date="2018-11" db="EMBL/GenBank/DDBJ databases">
        <authorList>
            <consortium name="Pathogen Informatics"/>
        </authorList>
    </citation>
    <scope>NUCLEOTIDE SEQUENCE [LARGE SCALE GENOMIC DNA]</scope>
    <source>
        <strain evidence="2 3">NST_G2</strain>
    </source>
</reference>
<keyword evidence="3" id="KW-1185">Reference proteome</keyword>
<dbReference type="Proteomes" id="UP000275846">
    <property type="component" value="Unassembled WGS sequence"/>
</dbReference>
<evidence type="ECO:0000313" key="2">
    <source>
        <dbReference type="EMBL" id="VDL89589.1"/>
    </source>
</evidence>
<feature type="compositionally biased region" description="Basic and acidic residues" evidence="1">
    <location>
        <begin position="10"/>
        <end position="19"/>
    </location>
</feature>
<accession>A0A183SG56</accession>
<proteinExistence type="predicted"/>
<evidence type="ECO:0000256" key="1">
    <source>
        <dbReference type="SAM" id="MobiDB-lite"/>
    </source>
</evidence>
<organism evidence="4">
    <name type="scientific">Schistocephalus solidus</name>
    <name type="common">Tapeworm</name>
    <dbReference type="NCBI Taxonomy" id="70667"/>
    <lineage>
        <taxon>Eukaryota</taxon>
        <taxon>Metazoa</taxon>
        <taxon>Spiralia</taxon>
        <taxon>Lophotrochozoa</taxon>
        <taxon>Platyhelminthes</taxon>
        <taxon>Cestoda</taxon>
        <taxon>Eucestoda</taxon>
        <taxon>Diphyllobothriidea</taxon>
        <taxon>Diphyllobothriidae</taxon>
        <taxon>Schistocephalus</taxon>
    </lineage>
</organism>